<evidence type="ECO:0000313" key="2">
    <source>
        <dbReference type="EMBL" id="CAL1544529.1"/>
    </source>
</evidence>
<sequence>MDSDVIRGKRLCHQSSVTDQGSESTNIFHSLMNSSSLRLPVSVIVIALGFYFVNIRLYPIILDVIDVFRWCFIPVTTLYLTSPRFRAVVGLLHSICLDVSLEGKGVHSS</sequence>
<proteinExistence type="predicted"/>
<name>A0AAV2IFH2_LYMST</name>
<evidence type="ECO:0000256" key="1">
    <source>
        <dbReference type="SAM" id="Phobius"/>
    </source>
</evidence>
<keyword evidence="3" id="KW-1185">Reference proteome</keyword>
<protein>
    <submittedName>
        <fullName evidence="2">Uncharacterized protein</fullName>
    </submittedName>
</protein>
<comment type="caution">
    <text evidence="2">The sequence shown here is derived from an EMBL/GenBank/DDBJ whole genome shotgun (WGS) entry which is preliminary data.</text>
</comment>
<dbReference type="EMBL" id="CAXITT010000627">
    <property type="protein sequence ID" value="CAL1544529.1"/>
    <property type="molecule type" value="Genomic_DNA"/>
</dbReference>
<keyword evidence="1" id="KW-1133">Transmembrane helix</keyword>
<accession>A0AAV2IFH2</accession>
<keyword evidence="1" id="KW-0472">Membrane</keyword>
<dbReference type="AlphaFoldDB" id="A0AAV2IFH2"/>
<gene>
    <name evidence="2" type="ORF">GSLYS_00018042001</name>
</gene>
<keyword evidence="1" id="KW-0812">Transmembrane</keyword>
<organism evidence="2 3">
    <name type="scientific">Lymnaea stagnalis</name>
    <name type="common">Great pond snail</name>
    <name type="synonym">Helix stagnalis</name>
    <dbReference type="NCBI Taxonomy" id="6523"/>
    <lineage>
        <taxon>Eukaryota</taxon>
        <taxon>Metazoa</taxon>
        <taxon>Spiralia</taxon>
        <taxon>Lophotrochozoa</taxon>
        <taxon>Mollusca</taxon>
        <taxon>Gastropoda</taxon>
        <taxon>Heterobranchia</taxon>
        <taxon>Euthyneura</taxon>
        <taxon>Panpulmonata</taxon>
        <taxon>Hygrophila</taxon>
        <taxon>Lymnaeoidea</taxon>
        <taxon>Lymnaeidae</taxon>
        <taxon>Lymnaea</taxon>
    </lineage>
</organism>
<reference evidence="2 3" key="1">
    <citation type="submission" date="2024-04" db="EMBL/GenBank/DDBJ databases">
        <authorList>
            <consortium name="Genoscope - CEA"/>
            <person name="William W."/>
        </authorList>
    </citation>
    <scope>NUCLEOTIDE SEQUENCE [LARGE SCALE GENOMIC DNA]</scope>
</reference>
<dbReference type="Proteomes" id="UP001497497">
    <property type="component" value="Unassembled WGS sequence"/>
</dbReference>
<evidence type="ECO:0000313" key="3">
    <source>
        <dbReference type="Proteomes" id="UP001497497"/>
    </source>
</evidence>
<feature type="transmembrane region" description="Helical" evidence="1">
    <location>
        <begin position="37"/>
        <end position="54"/>
    </location>
</feature>